<dbReference type="SUPFAM" id="SSF53756">
    <property type="entry name" value="UDP-Glycosyltransferase/glycogen phosphorylase"/>
    <property type="match status" value="1"/>
</dbReference>
<dbReference type="Gene3D" id="3.40.50.2000">
    <property type="entry name" value="Glycogen Phosphorylase B"/>
    <property type="match status" value="2"/>
</dbReference>
<accession>A0A0G0NHE4</accession>
<evidence type="ECO:0000313" key="5">
    <source>
        <dbReference type="Proteomes" id="UP000034048"/>
    </source>
</evidence>
<proteinExistence type="predicted"/>
<evidence type="ECO:0000259" key="2">
    <source>
        <dbReference type="Pfam" id="PF00534"/>
    </source>
</evidence>
<dbReference type="Proteomes" id="UP000034048">
    <property type="component" value="Unassembled WGS sequence"/>
</dbReference>
<sequence>MVIGIDVRTLMEAQYSGIPGYTHDLLHQLLALDKTNKYVLFYNTAQKLDVSQWQFDQPNVWLAGHGWPNKVYNASSKFLHYPQIDKFIGQDIDLWYMPHFNFISLPNNKAIKKIITIHDLSFLRYPEFFSVKKNLWHRAINIQKLLPQFDKIVAISQNTKRDLVELCHISPDKIKVITSAISSKYRVLPKGDISLMKFRQKFNLPEKFILYLGTIEPRKNIASLILAYNDLRQTNPYLYDYQLIIAGANGWKYEGVYDLATASPYSHDIRFLGYINEADKVKLYNLASLFAYPSFYEGFGFPPLEAAACGLPTVCSFASSLPEVMQEASLLVDPYNAQQLSLAMQQVLTNKELRQTLITKGLARAQEFNWQKTAEEYLQIFQTI</sequence>
<dbReference type="EMBL" id="LBWS01000014">
    <property type="protein sequence ID" value="KKR14923.1"/>
    <property type="molecule type" value="Genomic_DNA"/>
</dbReference>
<protein>
    <submittedName>
        <fullName evidence="4">Glycosyl transferase group 1</fullName>
    </submittedName>
</protein>
<name>A0A0G0NHE4_9BACT</name>
<evidence type="ECO:0000256" key="1">
    <source>
        <dbReference type="ARBA" id="ARBA00022679"/>
    </source>
</evidence>
<feature type="domain" description="Glycosyltransferase subfamily 4-like N-terminal" evidence="3">
    <location>
        <begin position="91"/>
        <end position="180"/>
    </location>
</feature>
<dbReference type="PANTHER" id="PTHR46401:SF2">
    <property type="entry name" value="GLYCOSYLTRANSFERASE WBBK-RELATED"/>
    <property type="match status" value="1"/>
</dbReference>
<dbReference type="FunFam" id="3.40.50.2000:FF:000119">
    <property type="entry name" value="Glycosyl transferase group 1"/>
    <property type="match status" value="1"/>
</dbReference>
<dbReference type="InterPro" id="IPR028098">
    <property type="entry name" value="Glyco_trans_4-like_N"/>
</dbReference>
<gene>
    <name evidence="4" type="ORF">UT42_C0014G0008</name>
</gene>
<evidence type="ECO:0000259" key="3">
    <source>
        <dbReference type="Pfam" id="PF13439"/>
    </source>
</evidence>
<dbReference type="GO" id="GO:0009103">
    <property type="term" value="P:lipopolysaccharide biosynthetic process"/>
    <property type="evidence" value="ECO:0007669"/>
    <property type="project" value="TreeGrafter"/>
</dbReference>
<dbReference type="Pfam" id="PF00534">
    <property type="entry name" value="Glycos_transf_1"/>
    <property type="match status" value="1"/>
</dbReference>
<dbReference type="InterPro" id="IPR001296">
    <property type="entry name" value="Glyco_trans_1"/>
</dbReference>
<dbReference type="AlphaFoldDB" id="A0A0G0NHE4"/>
<comment type="caution">
    <text evidence="4">The sequence shown here is derived from an EMBL/GenBank/DDBJ whole genome shotgun (WGS) entry which is preliminary data.</text>
</comment>
<keyword evidence="1 4" id="KW-0808">Transferase</keyword>
<dbReference type="Pfam" id="PF13439">
    <property type="entry name" value="Glyco_transf_4"/>
    <property type="match status" value="1"/>
</dbReference>
<feature type="domain" description="Glycosyl transferase family 1" evidence="2">
    <location>
        <begin position="197"/>
        <end position="361"/>
    </location>
</feature>
<organism evidence="4 5">
    <name type="scientific">Candidatus Falkowbacteria bacterium GW2011_GWA2_39_24</name>
    <dbReference type="NCBI Taxonomy" id="1618634"/>
    <lineage>
        <taxon>Bacteria</taxon>
        <taxon>Candidatus Falkowiibacteriota</taxon>
    </lineage>
</organism>
<dbReference type="CDD" id="cd03809">
    <property type="entry name" value="GT4_MtfB-like"/>
    <property type="match status" value="1"/>
</dbReference>
<evidence type="ECO:0000313" key="4">
    <source>
        <dbReference type="EMBL" id="KKR14923.1"/>
    </source>
</evidence>
<dbReference type="GO" id="GO:0016757">
    <property type="term" value="F:glycosyltransferase activity"/>
    <property type="evidence" value="ECO:0007669"/>
    <property type="project" value="InterPro"/>
</dbReference>
<reference evidence="4 5" key="1">
    <citation type="journal article" date="2015" name="Nature">
        <title>rRNA introns, odd ribosomes, and small enigmatic genomes across a large radiation of phyla.</title>
        <authorList>
            <person name="Brown C.T."/>
            <person name="Hug L.A."/>
            <person name="Thomas B.C."/>
            <person name="Sharon I."/>
            <person name="Castelle C.J."/>
            <person name="Singh A."/>
            <person name="Wilkins M.J."/>
            <person name="Williams K.H."/>
            <person name="Banfield J.F."/>
        </authorList>
    </citation>
    <scope>NUCLEOTIDE SEQUENCE [LARGE SCALE GENOMIC DNA]</scope>
</reference>
<dbReference type="PANTHER" id="PTHR46401">
    <property type="entry name" value="GLYCOSYLTRANSFERASE WBBK-RELATED"/>
    <property type="match status" value="1"/>
</dbReference>